<dbReference type="InterPro" id="IPR001841">
    <property type="entry name" value="Znf_RING"/>
</dbReference>
<dbReference type="GO" id="GO:0016567">
    <property type="term" value="P:protein ubiquitination"/>
    <property type="evidence" value="ECO:0007669"/>
    <property type="project" value="TreeGrafter"/>
</dbReference>
<dbReference type="GO" id="GO:0061630">
    <property type="term" value="F:ubiquitin protein ligase activity"/>
    <property type="evidence" value="ECO:0007669"/>
    <property type="project" value="UniProtKB-EC"/>
</dbReference>
<dbReference type="GO" id="GO:0008270">
    <property type="term" value="F:zinc ion binding"/>
    <property type="evidence" value="ECO:0007669"/>
    <property type="project" value="UniProtKB-KW"/>
</dbReference>
<evidence type="ECO:0000313" key="9">
    <source>
        <dbReference type="EMBL" id="KAK7247068.1"/>
    </source>
</evidence>
<dbReference type="PANTHER" id="PTHR15710">
    <property type="entry name" value="E3 UBIQUITIN-PROTEIN LIGASE PRAJA"/>
    <property type="match status" value="1"/>
</dbReference>
<dbReference type="AlphaFoldDB" id="A0AAN9HT72"/>
<proteinExistence type="predicted"/>
<dbReference type="GO" id="GO:0005737">
    <property type="term" value="C:cytoplasm"/>
    <property type="evidence" value="ECO:0007669"/>
    <property type="project" value="TreeGrafter"/>
</dbReference>
<keyword evidence="3" id="KW-0479">Metal-binding</keyword>
<accession>A0AAN9HT72</accession>
<dbReference type="Proteomes" id="UP001372338">
    <property type="component" value="Unassembled WGS sequence"/>
</dbReference>
<dbReference type="EMBL" id="JAYWIO010000008">
    <property type="protein sequence ID" value="KAK7247068.1"/>
    <property type="molecule type" value="Genomic_DNA"/>
</dbReference>
<evidence type="ECO:0000256" key="6">
    <source>
        <dbReference type="PROSITE-ProRule" id="PRU00175"/>
    </source>
</evidence>
<dbReference type="SUPFAM" id="SSF57850">
    <property type="entry name" value="RING/U-box"/>
    <property type="match status" value="1"/>
</dbReference>
<evidence type="ECO:0000313" key="10">
    <source>
        <dbReference type="Proteomes" id="UP001372338"/>
    </source>
</evidence>
<dbReference type="SMART" id="SM00184">
    <property type="entry name" value="RING"/>
    <property type="match status" value="1"/>
</dbReference>
<comment type="caution">
    <text evidence="8">The sequence shown here is derived from an EMBL/GenBank/DDBJ whole genome shotgun (WGS) entry which is preliminary data.</text>
</comment>
<evidence type="ECO:0000256" key="5">
    <source>
        <dbReference type="ARBA" id="ARBA00022833"/>
    </source>
</evidence>
<dbReference type="Gene3D" id="3.30.40.10">
    <property type="entry name" value="Zinc/RING finger domain, C3HC4 (zinc finger)"/>
    <property type="match status" value="1"/>
</dbReference>
<evidence type="ECO:0000256" key="4">
    <source>
        <dbReference type="ARBA" id="ARBA00022771"/>
    </source>
</evidence>
<name>A0AAN9HT72_CROPI</name>
<dbReference type="InterPro" id="IPR013083">
    <property type="entry name" value="Znf_RING/FYVE/PHD"/>
</dbReference>
<dbReference type="Pfam" id="PF13639">
    <property type="entry name" value="zf-RING_2"/>
    <property type="match status" value="1"/>
</dbReference>
<evidence type="ECO:0000256" key="2">
    <source>
        <dbReference type="ARBA" id="ARBA00012483"/>
    </source>
</evidence>
<protein>
    <recommendedName>
        <fullName evidence="2">RING-type E3 ubiquitin transferase</fullName>
        <ecNumber evidence="2">2.3.2.27</ecNumber>
    </recommendedName>
</protein>
<keyword evidence="4 6" id="KW-0863">Zinc-finger</keyword>
<reference evidence="8 10" key="1">
    <citation type="submission" date="2024-01" db="EMBL/GenBank/DDBJ databases">
        <title>The genomes of 5 underutilized Papilionoideae crops provide insights into root nodulation and disease resistanc.</title>
        <authorList>
            <person name="Yuan L."/>
        </authorList>
    </citation>
    <scope>NUCLEOTIDE SEQUENCE [LARGE SCALE GENOMIC DNA]</scope>
    <source>
        <strain evidence="8">ZHUSHIDOU_FW_LH</strain>
        <tissue evidence="8">Leaf</tissue>
    </source>
</reference>
<evidence type="ECO:0000313" key="8">
    <source>
        <dbReference type="EMBL" id="KAK7247067.1"/>
    </source>
</evidence>
<dbReference type="EC" id="2.3.2.27" evidence="2"/>
<evidence type="ECO:0000259" key="7">
    <source>
        <dbReference type="PROSITE" id="PS50089"/>
    </source>
</evidence>
<comment type="catalytic activity">
    <reaction evidence="1">
        <text>S-ubiquitinyl-[E2 ubiquitin-conjugating enzyme]-L-cysteine + [acceptor protein]-L-lysine = [E2 ubiquitin-conjugating enzyme]-L-cysteine + N(6)-ubiquitinyl-[acceptor protein]-L-lysine.</text>
        <dbReference type="EC" id="2.3.2.27"/>
    </reaction>
</comment>
<feature type="domain" description="RING-type" evidence="7">
    <location>
        <begin position="179"/>
        <end position="220"/>
    </location>
</feature>
<evidence type="ECO:0000256" key="3">
    <source>
        <dbReference type="ARBA" id="ARBA00022723"/>
    </source>
</evidence>
<organism evidence="8 10">
    <name type="scientific">Crotalaria pallida</name>
    <name type="common">Smooth rattlebox</name>
    <name type="synonym">Crotalaria striata</name>
    <dbReference type="NCBI Taxonomy" id="3830"/>
    <lineage>
        <taxon>Eukaryota</taxon>
        <taxon>Viridiplantae</taxon>
        <taxon>Streptophyta</taxon>
        <taxon>Embryophyta</taxon>
        <taxon>Tracheophyta</taxon>
        <taxon>Spermatophyta</taxon>
        <taxon>Magnoliopsida</taxon>
        <taxon>eudicotyledons</taxon>
        <taxon>Gunneridae</taxon>
        <taxon>Pentapetalae</taxon>
        <taxon>rosids</taxon>
        <taxon>fabids</taxon>
        <taxon>Fabales</taxon>
        <taxon>Fabaceae</taxon>
        <taxon>Papilionoideae</taxon>
        <taxon>50 kb inversion clade</taxon>
        <taxon>genistoids sensu lato</taxon>
        <taxon>core genistoids</taxon>
        <taxon>Crotalarieae</taxon>
        <taxon>Crotalaria</taxon>
    </lineage>
</organism>
<dbReference type="PROSITE" id="PS50089">
    <property type="entry name" value="ZF_RING_2"/>
    <property type="match status" value="1"/>
</dbReference>
<dbReference type="CDD" id="cd16454">
    <property type="entry name" value="RING-H2_PA-TM-RING"/>
    <property type="match status" value="1"/>
</dbReference>
<keyword evidence="10" id="KW-1185">Reference proteome</keyword>
<dbReference type="EMBL" id="JAYWIO010000008">
    <property type="protein sequence ID" value="KAK7247067.1"/>
    <property type="molecule type" value="Genomic_DNA"/>
</dbReference>
<keyword evidence="5" id="KW-0862">Zinc</keyword>
<evidence type="ECO:0000256" key="1">
    <source>
        <dbReference type="ARBA" id="ARBA00000900"/>
    </source>
</evidence>
<gene>
    <name evidence="8" type="ORF">RIF29_41943</name>
    <name evidence="9" type="ORF">RIF29_41944</name>
</gene>
<dbReference type="PANTHER" id="PTHR15710:SF77">
    <property type="entry name" value="RING-H2 FINGER PROTEIN ATL21B"/>
    <property type="match status" value="1"/>
</dbReference>
<sequence>MASIPFQFSLGMSSTPLEEADMRPFQLARVLDIGDFFNIKIQVRNKIIRHHSELEFSYNTSMILSCPQLFELGFYHMCSHLPPNVVPQVLLLRILPQVRAYAQSLRFRRDLRGEDGCRFFNLVLDIEVRRMYEDIVNMITEESTVREVPIAVPAARKIALESIEKVILEKDNMEMMERCSICLEEFNEGTEVSSLPCKHVYHGECITKWLERNHTCPLCRYPMSMSTH</sequence>